<dbReference type="EMBL" id="LQRT01000002">
    <property type="protein sequence ID" value="KZS42347.1"/>
    <property type="molecule type" value="Genomic_DNA"/>
</dbReference>
<dbReference type="RefSeq" id="WP_066309915.1">
    <property type="nucleotide sequence ID" value="NZ_CANLSS010000001.1"/>
</dbReference>
<proteinExistence type="predicted"/>
<evidence type="ECO:0000313" key="1">
    <source>
        <dbReference type="EMBL" id="KZS42347.1"/>
    </source>
</evidence>
<evidence type="ECO:0000313" key="2">
    <source>
        <dbReference type="Proteomes" id="UP000076715"/>
    </source>
</evidence>
<dbReference type="SUPFAM" id="SSF51206">
    <property type="entry name" value="cAMP-binding domain-like"/>
    <property type="match status" value="1"/>
</dbReference>
<organism evidence="1 2">
    <name type="scientific">Aquimarina aggregata</name>
    <dbReference type="NCBI Taxonomy" id="1642818"/>
    <lineage>
        <taxon>Bacteria</taxon>
        <taxon>Pseudomonadati</taxon>
        <taxon>Bacteroidota</taxon>
        <taxon>Flavobacteriia</taxon>
        <taxon>Flavobacteriales</taxon>
        <taxon>Flavobacteriaceae</taxon>
        <taxon>Aquimarina</taxon>
    </lineage>
</organism>
<dbReference type="AlphaFoldDB" id="A0A163CF48"/>
<protein>
    <submittedName>
        <fullName evidence="1">Crp/Fnr family transcriptional regulator</fullName>
    </submittedName>
</protein>
<dbReference type="STRING" id="1642818.AWE51_02590"/>
<sequence length="178" mass="21353">MTAIQRLKNILEEDGILSKTIMIERDQFLKKENTINTNLYFVLQGSLRVFFMNEYEEHILYFGYKKSLITALDSFFSAKSSILQIQAIKKTRVIYISKIDFMTYMSKNPENLQLWHEILEELIQLQIEREIDLHIKSPLERYQRILDRRPELFQEIPHKYIASYLRMAPETLSRIKKS</sequence>
<accession>A0A163CF48</accession>
<dbReference type="InterPro" id="IPR018490">
    <property type="entry name" value="cNMP-bd_dom_sf"/>
</dbReference>
<dbReference type="Proteomes" id="UP000076715">
    <property type="component" value="Unassembled WGS sequence"/>
</dbReference>
<keyword evidence="2" id="KW-1185">Reference proteome</keyword>
<name>A0A163CF48_9FLAO</name>
<dbReference type="OrthoDB" id="663011at2"/>
<reference evidence="1 2" key="1">
    <citation type="submission" date="2016-01" db="EMBL/GenBank/DDBJ databases">
        <title>The draft genome sequence of Aquimarina sp. RZW4-3-2.</title>
        <authorList>
            <person name="Wang Y."/>
        </authorList>
    </citation>
    <scope>NUCLEOTIDE SEQUENCE [LARGE SCALE GENOMIC DNA]</scope>
    <source>
        <strain evidence="1 2">RZW4-3-2</strain>
    </source>
</reference>
<gene>
    <name evidence="1" type="ORF">AWE51_02590</name>
</gene>
<dbReference type="InterPro" id="IPR014710">
    <property type="entry name" value="RmlC-like_jellyroll"/>
</dbReference>
<comment type="caution">
    <text evidence="1">The sequence shown here is derived from an EMBL/GenBank/DDBJ whole genome shotgun (WGS) entry which is preliminary data.</text>
</comment>
<dbReference type="Gene3D" id="2.60.120.10">
    <property type="entry name" value="Jelly Rolls"/>
    <property type="match status" value="1"/>
</dbReference>